<dbReference type="InterPro" id="IPR016181">
    <property type="entry name" value="Acyl_CoA_acyltransferase"/>
</dbReference>
<dbReference type="EC" id="2.3.1.59" evidence="2"/>
<dbReference type="SUPFAM" id="SSF55729">
    <property type="entry name" value="Acyl-CoA N-acyltransferases (Nat)"/>
    <property type="match status" value="1"/>
</dbReference>
<organism evidence="2 3">
    <name type="scientific">Kineococcus aurantiacus</name>
    <dbReference type="NCBI Taxonomy" id="37633"/>
    <lineage>
        <taxon>Bacteria</taxon>
        <taxon>Bacillati</taxon>
        <taxon>Actinomycetota</taxon>
        <taxon>Actinomycetes</taxon>
        <taxon>Kineosporiales</taxon>
        <taxon>Kineosporiaceae</taxon>
        <taxon>Kineococcus</taxon>
    </lineage>
</organism>
<feature type="domain" description="N-acetyltransferase" evidence="1">
    <location>
        <begin position="1"/>
        <end position="140"/>
    </location>
</feature>
<accession>A0A7Y9DKP5</accession>
<dbReference type="CDD" id="cd04301">
    <property type="entry name" value="NAT_SF"/>
    <property type="match status" value="1"/>
</dbReference>
<sequence length="174" mass="18488">MRTLTACHTADLPDLGAVRALLHDVFDDLADEDVEHALGGWHALVHDDGVLVGHGSVVRRQFLVGGLALPVGYVEAVAVAAGHRRRGVGTLVMDELERVLVAGHGVGFLGASDEGALMYAARGWPVWRGPLAVLATTGVRATPDERGGVRVFDPAGRLDLDAELVCEWRSGDVW</sequence>
<proteinExistence type="predicted"/>
<dbReference type="Proteomes" id="UP000521922">
    <property type="component" value="Unassembled WGS sequence"/>
</dbReference>
<dbReference type="EMBL" id="JACCBB010000001">
    <property type="protein sequence ID" value="NYD22336.1"/>
    <property type="molecule type" value="Genomic_DNA"/>
</dbReference>
<dbReference type="GO" id="GO:0047921">
    <property type="term" value="F:aminoglycoside 2'-N-acetyltransferase activity"/>
    <property type="evidence" value="ECO:0007669"/>
    <property type="project" value="UniProtKB-EC"/>
</dbReference>
<keyword evidence="3" id="KW-1185">Reference proteome</keyword>
<reference evidence="2 3" key="1">
    <citation type="submission" date="2020-07" db="EMBL/GenBank/DDBJ databases">
        <title>Sequencing the genomes of 1000 actinobacteria strains.</title>
        <authorList>
            <person name="Klenk H.-P."/>
        </authorList>
    </citation>
    <scope>NUCLEOTIDE SEQUENCE [LARGE SCALE GENOMIC DNA]</scope>
    <source>
        <strain evidence="2 3">DSM 7487</strain>
    </source>
</reference>
<gene>
    <name evidence="2" type="ORF">BJ968_001876</name>
</gene>
<evidence type="ECO:0000313" key="2">
    <source>
        <dbReference type="EMBL" id="NYD22336.1"/>
    </source>
</evidence>
<evidence type="ECO:0000259" key="1">
    <source>
        <dbReference type="PROSITE" id="PS51186"/>
    </source>
</evidence>
<evidence type="ECO:0000313" key="3">
    <source>
        <dbReference type="Proteomes" id="UP000521922"/>
    </source>
</evidence>
<keyword evidence="2" id="KW-0808">Transferase</keyword>
<dbReference type="AlphaFoldDB" id="A0A7Y9DKP5"/>
<dbReference type="Gene3D" id="3.40.630.30">
    <property type="match status" value="1"/>
</dbReference>
<dbReference type="Pfam" id="PF00583">
    <property type="entry name" value="Acetyltransf_1"/>
    <property type="match status" value="1"/>
</dbReference>
<dbReference type="PROSITE" id="PS51186">
    <property type="entry name" value="GNAT"/>
    <property type="match status" value="1"/>
</dbReference>
<keyword evidence="2" id="KW-0012">Acyltransferase</keyword>
<dbReference type="RefSeq" id="WP_179751238.1">
    <property type="nucleotide sequence ID" value="NZ_BAAAGN010000022.1"/>
</dbReference>
<name>A0A7Y9DKP5_9ACTN</name>
<comment type="caution">
    <text evidence="2">The sequence shown here is derived from an EMBL/GenBank/DDBJ whole genome shotgun (WGS) entry which is preliminary data.</text>
</comment>
<dbReference type="InterPro" id="IPR000182">
    <property type="entry name" value="GNAT_dom"/>
</dbReference>
<protein>
    <submittedName>
        <fullName evidence="2">Aminoglycoside 2'-N-acetyltransferase I</fullName>
        <ecNumber evidence="2">2.3.1.59</ecNumber>
    </submittedName>
</protein>